<dbReference type="KEGG" id="vg:28800474"/>
<reference evidence="3" key="1">
    <citation type="submission" date="2016-03" db="EMBL/GenBank/DDBJ databases">
        <authorList>
            <person name="Ploux O."/>
        </authorList>
    </citation>
    <scope>NUCLEOTIDE SEQUENCE [LARGE SCALE GENOMIC DNA]</scope>
</reference>
<evidence type="ECO:0000313" key="3">
    <source>
        <dbReference type="Proteomes" id="UP000204609"/>
    </source>
</evidence>
<feature type="region of interest" description="Disordered" evidence="1">
    <location>
        <begin position="1"/>
        <end position="20"/>
    </location>
</feature>
<evidence type="ECO:0000256" key="1">
    <source>
        <dbReference type="SAM" id="MobiDB-lite"/>
    </source>
</evidence>
<dbReference type="OrthoDB" id="33361at10239"/>
<dbReference type="GeneID" id="28800474"/>
<protein>
    <submittedName>
        <fullName evidence="2">Uncharacterized protein</fullName>
    </submittedName>
</protein>
<gene>
    <name evidence="2" type="primary">12</name>
    <name evidence="2" type="ORF">PBI_ONEUP_12</name>
</gene>
<dbReference type="RefSeq" id="YP_009274437.1">
    <property type="nucleotide sequence ID" value="NC_030917.1"/>
</dbReference>
<dbReference type="Proteomes" id="UP000204609">
    <property type="component" value="Segment"/>
</dbReference>
<name>A0A160DER0_9CAUD</name>
<sequence length="153" mass="17511">MSYTVNDINEYVQNGESPTEGSWREFEELIQADSAPVRNPKPEEIGEGEWVDGGGYLHEPKQHGRNWSYRVYRPQGYTGLKIPGIGLATLERTHGGEGEGDQYWFVFKITDDDGNVRYFRREGWYASYDGGHYDGPTVEVRPAEKVITVYKKI</sequence>
<accession>A0A160DER0</accession>
<keyword evidence="3" id="KW-1185">Reference proteome</keyword>
<dbReference type="EMBL" id="KU998245">
    <property type="protein sequence ID" value="ANA86355.1"/>
    <property type="molecule type" value="Genomic_DNA"/>
</dbReference>
<organism evidence="2 3">
    <name type="scientific">Gordonia phage OneUp</name>
    <dbReference type="NCBI Taxonomy" id="1838074"/>
    <lineage>
        <taxon>Viruses</taxon>
        <taxon>Duplodnaviria</taxon>
        <taxon>Heunggongvirae</taxon>
        <taxon>Uroviricota</taxon>
        <taxon>Caudoviricetes</taxon>
        <taxon>Oneupvirus</taxon>
        <taxon>Oneupvirus oneup</taxon>
    </lineage>
</organism>
<proteinExistence type="predicted"/>
<evidence type="ECO:0000313" key="2">
    <source>
        <dbReference type="EMBL" id="ANA86355.1"/>
    </source>
</evidence>